<dbReference type="InterPro" id="IPR024610">
    <property type="entry name" value="ING_N_histone-binding"/>
</dbReference>
<dbReference type="GO" id="GO:0006325">
    <property type="term" value="P:chromatin organization"/>
    <property type="evidence" value="ECO:0007669"/>
    <property type="project" value="UniProtKB-KW"/>
</dbReference>
<dbReference type="Gene3D" id="3.30.40.10">
    <property type="entry name" value="Zinc/RING finger domain, C3HC4 (zinc finger)"/>
    <property type="match status" value="1"/>
</dbReference>
<feature type="site" description="Histone H3K4me3 binding" evidence="8">
    <location>
        <position position="392"/>
    </location>
</feature>
<dbReference type="InterPro" id="IPR019786">
    <property type="entry name" value="Zinc_finger_PHD-type_CS"/>
</dbReference>
<dbReference type="Proteomes" id="UP000305067">
    <property type="component" value="Unassembled WGS sequence"/>
</dbReference>
<dbReference type="GO" id="GO:0006355">
    <property type="term" value="P:regulation of DNA-templated transcription"/>
    <property type="evidence" value="ECO:0007669"/>
    <property type="project" value="TreeGrafter"/>
</dbReference>
<proteinExistence type="inferred from homology"/>
<feature type="site" description="Histone H3K4me3 binding" evidence="8">
    <location>
        <position position="403"/>
    </location>
</feature>
<feature type="compositionally biased region" description="Gly residues" evidence="12">
    <location>
        <begin position="192"/>
        <end position="207"/>
    </location>
</feature>
<comment type="similarity">
    <text evidence="2 11">Belongs to the ING family.</text>
</comment>
<dbReference type="InterPro" id="IPR001965">
    <property type="entry name" value="Znf_PHD"/>
</dbReference>
<dbReference type="PANTHER" id="PTHR10333">
    <property type="entry name" value="INHIBITOR OF GROWTH PROTEIN"/>
    <property type="match status" value="1"/>
</dbReference>
<feature type="binding site" evidence="9">
    <location>
        <position position="417"/>
    </location>
    <ligand>
        <name>Zn(2+)</name>
        <dbReference type="ChEBI" id="CHEBI:29105"/>
        <label>1</label>
    </ligand>
</feature>
<dbReference type="EMBL" id="ML178820">
    <property type="protein sequence ID" value="TFL03543.1"/>
    <property type="molecule type" value="Genomic_DNA"/>
</dbReference>
<dbReference type="InterPro" id="IPR019787">
    <property type="entry name" value="Znf_PHD-finger"/>
</dbReference>
<evidence type="ECO:0000259" key="13">
    <source>
        <dbReference type="PROSITE" id="PS50016"/>
    </source>
</evidence>
<accession>A0A5C3QNJ0</accession>
<evidence type="ECO:0000256" key="2">
    <source>
        <dbReference type="ARBA" id="ARBA00010210"/>
    </source>
</evidence>
<keyword evidence="6 11" id="KW-0156">Chromatin regulator</keyword>
<feature type="binding site" evidence="9">
    <location>
        <position position="395"/>
    </location>
    <ligand>
        <name>Zn(2+)</name>
        <dbReference type="ChEBI" id="CHEBI:29105"/>
        <label>1</label>
    </ligand>
</feature>
<evidence type="ECO:0000256" key="9">
    <source>
        <dbReference type="PIRSR" id="PIRSR628651-51"/>
    </source>
</evidence>
<sequence length="464" mass="48574">MANSNAQTLYSLALLTEYTHCLDSLPLDLSRQLADLRELDAVLSSSIASITTKVHALTTMLQAAASQPSISSSSSSSHSNMTNGTTAVNGHTSQPPHHPHPPTSTKEERLYLLAEIADEAARLRHGGEDKIRVASQAADTLHSHTSHLSSLLSSIPGFDPAELRRRTTYPHVSARSFMPVVGADGGRRRPRGGGGSLMVGGTGGGGEGGKRKRGGDGAEGEKTPRRERERARGGRNQRRAASPTESIQSIPSRPTPAALSKPEPQITSSSTATQSKSKRARTNQSQNHTADYAGGGGSLSSNAMHPSLPTPLSNGHDLQGAYSDGHPQLPGPWMPPAQLAGPGVAVTTTTTASSSQLRASTAEMQNGNGNVNGGGSDMGDDGGDDEMDATRYCICNGLSYGDMIACDDEACETEWFHCVCVGITGDPPEGKWYCDACAAKRESKRGARGGKRKGGARSRAKGDD</sequence>
<feature type="compositionally biased region" description="Low complexity" evidence="12">
    <location>
        <begin position="68"/>
        <end position="79"/>
    </location>
</feature>
<dbReference type="InterPro" id="IPR013083">
    <property type="entry name" value="Znf_RING/FYVE/PHD"/>
</dbReference>
<evidence type="ECO:0000313" key="15">
    <source>
        <dbReference type="Proteomes" id="UP000305067"/>
    </source>
</evidence>
<feature type="site" description="Histone H3K4me3 binding" evidence="8">
    <location>
        <position position="407"/>
    </location>
</feature>
<feature type="binding site" evidence="9">
    <location>
        <position position="406"/>
    </location>
    <ligand>
        <name>Zn(2+)</name>
        <dbReference type="ChEBI" id="CHEBI:29105"/>
        <label>2</label>
    </ligand>
</feature>
<keyword evidence="7 11" id="KW-0539">Nucleus</keyword>
<evidence type="ECO:0000256" key="3">
    <source>
        <dbReference type="ARBA" id="ARBA00022723"/>
    </source>
</evidence>
<comment type="function">
    <text evidence="11">Component of an histone acetyltransferase complex.</text>
</comment>
<feature type="compositionally biased region" description="Low complexity" evidence="12">
    <location>
        <begin position="345"/>
        <end position="369"/>
    </location>
</feature>
<evidence type="ECO:0000256" key="8">
    <source>
        <dbReference type="PIRSR" id="PIRSR628651-50"/>
    </source>
</evidence>
<evidence type="ECO:0000256" key="12">
    <source>
        <dbReference type="SAM" id="MobiDB-lite"/>
    </source>
</evidence>
<dbReference type="InterPro" id="IPR011011">
    <property type="entry name" value="Znf_FYVE_PHD"/>
</dbReference>
<evidence type="ECO:0000256" key="7">
    <source>
        <dbReference type="ARBA" id="ARBA00023242"/>
    </source>
</evidence>
<evidence type="ECO:0000313" key="14">
    <source>
        <dbReference type="EMBL" id="TFL03543.1"/>
    </source>
</evidence>
<feature type="compositionally biased region" description="Polar residues" evidence="12">
    <location>
        <begin position="80"/>
        <end position="94"/>
    </location>
</feature>
<evidence type="ECO:0000256" key="5">
    <source>
        <dbReference type="ARBA" id="ARBA00022833"/>
    </source>
</evidence>
<dbReference type="SUPFAM" id="SSF57903">
    <property type="entry name" value="FYVE/PHD zinc finger"/>
    <property type="match status" value="1"/>
</dbReference>
<name>A0A5C3QNJ0_9AGAR</name>
<keyword evidence="5 9" id="KW-0862">Zinc</keyword>
<comment type="subcellular location">
    <subcellularLocation>
        <location evidence="1 11">Nucleus</location>
    </subcellularLocation>
</comment>
<keyword evidence="15" id="KW-1185">Reference proteome</keyword>
<dbReference type="STRING" id="1884261.A0A5C3QNJ0"/>
<dbReference type="Pfam" id="PF12998">
    <property type="entry name" value="ING"/>
    <property type="match status" value="2"/>
</dbReference>
<feature type="site" description="Histone H3K4me3 binding" evidence="8">
    <location>
        <position position="415"/>
    </location>
</feature>
<evidence type="ECO:0000256" key="4">
    <source>
        <dbReference type="ARBA" id="ARBA00022771"/>
    </source>
</evidence>
<keyword evidence="3 9" id="KW-0479">Metal-binding</keyword>
<dbReference type="GO" id="GO:0005634">
    <property type="term" value="C:nucleus"/>
    <property type="evidence" value="ECO:0007669"/>
    <property type="project" value="UniProtKB-SubCell"/>
</dbReference>
<feature type="binding site" evidence="9">
    <location>
        <position position="393"/>
    </location>
    <ligand>
        <name>Zn(2+)</name>
        <dbReference type="ChEBI" id="CHEBI:29105"/>
        <label>1</label>
    </ligand>
</feature>
<dbReference type="PROSITE" id="PS01359">
    <property type="entry name" value="ZF_PHD_1"/>
    <property type="match status" value="1"/>
</dbReference>
<feature type="binding site" evidence="9">
    <location>
        <position position="420"/>
    </location>
    <ligand>
        <name>Zn(2+)</name>
        <dbReference type="ChEBI" id="CHEBI:29105"/>
        <label>1</label>
    </ligand>
</feature>
<dbReference type="SMART" id="SM00249">
    <property type="entry name" value="PHD"/>
    <property type="match status" value="1"/>
</dbReference>
<comment type="domain">
    <text evidence="11">The PHD-type zinc finger mediates the binding to H3K4me3.</text>
</comment>
<comment type="subunit">
    <text evidence="11">Component of an histone acetyltransferase complex. Interacts with H3K4me3 and to a lesser extent with H3K4me2.</text>
</comment>
<dbReference type="PROSITE" id="PS50016">
    <property type="entry name" value="ZF_PHD_2"/>
    <property type="match status" value="1"/>
</dbReference>
<dbReference type="Gene3D" id="6.10.140.1740">
    <property type="match status" value="1"/>
</dbReference>
<gene>
    <name evidence="14" type="ORF">BDV98DRAFT_602961</name>
</gene>
<reference evidence="14 15" key="1">
    <citation type="journal article" date="2019" name="Nat. Ecol. Evol.">
        <title>Megaphylogeny resolves global patterns of mushroom evolution.</title>
        <authorList>
            <person name="Varga T."/>
            <person name="Krizsan K."/>
            <person name="Foldi C."/>
            <person name="Dima B."/>
            <person name="Sanchez-Garcia M."/>
            <person name="Sanchez-Ramirez S."/>
            <person name="Szollosi G.J."/>
            <person name="Szarkandi J.G."/>
            <person name="Papp V."/>
            <person name="Albert L."/>
            <person name="Andreopoulos W."/>
            <person name="Angelini C."/>
            <person name="Antonin V."/>
            <person name="Barry K.W."/>
            <person name="Bougher N.L."/>
            <person name="Buchanan P."/>
            <person name="Buyck B."/>
            <person name="Bense V."/>
            <person name="Catcheside P."/>
            <person name="Chovatia M."/>
            <person name="Cooper J."/>
            <person name="Damon W."/>
            <person name="Desjardin D."/>
            <person name="Finy P."/>
            <person name="Geml J."/>
            <person name="Haridas S."/>
            <person name="Hughes K."/>
            <person name="Justo A."/>
            <person name="Karasinski D."/>
            <person name="Kautmanova I."/>
            <person name="Kiss B."/>
            <person name="Kocsube S."/>
            <person name="Kotiranta H."/>
            <person name="LaButti K.M."/>
            <person name="Lechner B.E."/>
            <person name="Liimatainen K."/>
            <person name="Lipzen A."/>
            <person name="Lukacs Z."/>
            <person name="Mihaltcheva S."/>
            <person name="Morgado L.N."/>
            <person name="Niskanen T."/>
            <person name="Noordeloos M.E."/>
            <person name="Ohm R.A."/>
            <person name="Ortiz-Santana B."/>
            <person name="Ovrebo C."/>
            <person name="Racz N."/>
            <person name="Riley R."/>
            <person name="Savchenko A."/>
            <person name="Shiryaev A."/>
            <person name="Soop K."/>
            <person name="Spirin V."/>
            <person name="Szebenyi C."/>
            <person name="Tomsovsky M."/>
            <person name="Tulloss R.E."/>
            <person name="Uehling J."/>
            <person name="Grigoriev I.V."/>
            <person name="Vagvolgyi C."/>
            <person name="Papp T."/>
            <person name="Martin F.M."/>
            <person name="Miettinen O."/>
            <person name="Hibbett D.S."/>
            <person name="Nagy L.G."/>
        </authorList>
    </citation>
    <scope>NUCLEOTIDE SEQUENCE [LARGE SCALE GENOMIC DNA]</scope>
    <source>
        <strain evidence="14 15">CBS 309.79</strain>
    </source>
</reference>
<evidence type="ECO:0000256" key="6">
    <source>
        <dbReference type="ARBA" id="ARBA00022853"/>
    </source>
</evidence>
<dbReference type="PANTHER" id="PTHR10333:SF42">
    <property type="entry name" value="INHIBITOR OF GROWTH PROTEIN 5"/>
    <property type="match status" value="1"/>
</dbReference>
<feature type="compositionally biased region" description="Polar residues" evidence="12">
    <location>
        <begin position="243"/>
        <end position="252"/>
    </location>
</feature>
<feature type="region of interest" description="Disordered" evidence="12">
    <location>
        <begin position="180"/>
        <end position="383"/>
    </location>
</feature>
<dbReference type="GO" id="GO:0008270">
    <property type="term" value="F:zinc ion binding"/>
    <property type="evidence" value="ECO:0007669"/>
    <property type="project" value="UniProtKB-KW"/>
</dbReference>
<feature type="compositionally biased region" description="Basic residues" evidence="12">
    <location>
        <begin position="446"/>
        <end position="464"/>
    </location>
</feature>
<keyword evidence="4 10" id="KW-0863">Zinc-finger</keyword>
<feature type="domain" description="PHD-type" evidence="13">
    <location>
        <begin position="390"/>
        <end position="440"/>
    </location>
</feature>
<feature type="region of interest" description="Disordered" evidence="12">
    <location>
        <begin position="441"/>
        <end position="464"/>
    </location>
</feature>
<dbReference type="GO" id="GO:0000785">
    <property type="term" value="C:chromatin"/>
    <property type="evidence" value="ECO:0007669"/>
    <property type="project" value="UniProtKB-ARBA"/>
</dbReference>
<feature type="compositionally biased region" description="Basic and acidic residues" evidence="12">
    <location>
        <begin position="214"/>
        <end position="232"/>
    </location>
</feature>
<dbReference type="InterPro" id="IPR028651">
    <property type="entry name" value="ING_fam"/>
</dbReference>
<dbReference type="OrthoDB" id="2505961at2759"/>
<feature type="binding site" evidence="9">
    <location>
        <position position="434"/>
    </location>
    <ligand>
        <name>Zn(2+)</name>
        <dbReference type="ChEBI" id="CHEBI:29105"/>
        <label>2</label>
    </ligand>
</feature>
<feature type="region of interest" description="Disordered" evidence="12">
    <location>
        <begin position="68"/>
        <end position="105"/>
    </location>
</feature>
<organism evidence="14 15">
    <name type="scientific">Pterulicium gracile</name>
    <dbReference type="NCBI Taxonomy" id="1884261"/>
    <lineage>
        <taxon>Eukaryota</taxon>
        <taxon>Fungi</taxon>
        <taxon>Dikarya</taxon>
        <taxon>Basidiomycota</taxon>
        <taxon>Agaricomycotina</taxon>
        <taxon>Agaricomycetes</taxon>
        <taxon>Agaricomycetidae</taxon>
        <taxon>Agaricales</taxon>
        <taxon>Pleurotineae</taxon>
        <taxon>Pterulaceae</taxon>
        <taxon>Pterulicium</taxon>
    </lineage>
</organism>
<protein>
    <recommendedName>
        <fullName evidence="11">Chromatin modification-related protein</fullName>
    </recommendedName>
</protein>
<evidence type="ECO:0000256" key="10">
    <source>
        <dbReference type="PROSITE-ProRule" id="PRU00146"/>
    </source>
</evidence>
<dbReference type="CDD" id="cd15505">
    <property type="entry name" value="PHD_ING"/>
    <property type="match status" value="1"/>
</dbReference>
<dbReference type="AlphaFoldDB" id="A0A5C3QNJ0"/>
<feature type="binding site" evidence="9">
    <location>
        <position position="411"/>
    </location>
    <ligand>
        <name>Zn(2+)</name>
        <dbReference type="ChEBI" id="CHEBI:29105"/>
        <label>2</label>
    </ligand>
</feature>
<evidence type="ECO:0000256" key="11">
    <source>
        <dbReference type="RuleBase" id="RU361213"/>
    </source>
</evidence>
<feature type="binding site" evidence="9">
    <location>
        <position position="437"/>
    </location>
    <ligand>
        <name>Zn(2+)</name>
        <dbReference type="ChEBI" id="CHEBI:29105"/>
        <label>2</label>
    </ligand>
</feature>
<evidence type="ECO:0000256" key="1">
    <source>
        <dbReference type="ARBA" id="ARBA00004123"/>
    </source>
</evidence>
<dbReference type="SMART" id="SM01408">
    <property type="entry name" value="ING"/>
    <property type="match status" value="1"/>
</dbReference>